<feature type="signal peptide" evidence="8">
    <location>
        <begin position="1"/>
        <end position="35"/>
    </location>
</feature>
<dbReference type="GO" id="GO:0051205">
    <property type="term" value="P:protein insertion into membrane"/>
    <property type="evidence" value="ECO:0007669"/>
    <property type="project" value="UniProtKB-UniRule"/>
</dbReference>
<dbReference type="NCBIfam" id="TIGR03303">
    <property type="entry name" value="OM_YaeT"/>
    <property type="match status" value="1"/>
</dbReference>
<comment type="subcellular location">
    <subcellularLocation>
        <location evidence="8">Cell outer membrane</location>
    </subcellularLocation>
    <subcellularLocation>
        <location evidence="1">Membrane</location>
    </subcellularLocation>
</comment>
<dbReference type="Pfam" id="PF07244">
    <property type="entry name" value="POTRA"/>
    <property type="match status" value="5"/>
</dbReference>
<evidence type="ECO:0000313" key="12">
    <source>
        <dbReference type="Proteomes" id="UP000283469"/>
    </source>
</evidence>
<keyword evidence="7 8" id="KW-0998">Cell outer membrane</keyword>
<evidence type="ECO:0000313" key="11">
    <source>
        <dbReference type="EMBL" id="RJG55543.1"/>
    </source>
</evidence>
<dbReference type="PANTHER" id="PTHR12815">
    <property type="entry name" value="SORTING AND ASSEMBLY MACHINERY SAMM50 PROTEIN FAMILY MEMBER"/>
    <property type="match status" value="1"/>
</dbReference>
<dbReference type="PROSITE" id="PS51779">
    <property type="entry name" value="POTRA"/>
    <property type="match status" value="4"/>
</dbReference>
<evidence type="ECO:0000256" key="9">
    <source>
        <dbReference type="NCBIfam" id="TIGR03303"/>
    </source>
</evidence>
<dbReference type="GO" id="GO:0043165">
    <property type="term" value="P:Gram-negative-bacterium-type cell outer membrane assembly"/>
    <property type="evidence" value="ECO:0007669"/>
    <property type="project" value="UniProtKB-UniRule"/>
</dbReference>
<keyword evidence="12" id="KW-1185">Reference proteome</keyword>
<feature type="domain" description="POTRA" evidence="10">
    <location>
        <begin position="207"/>
        <end position="295"/>
    </location>
</feature>
<dbReference type="InterPro" id="IPR000184">
    <property type="entry name" value="Bac_surfAg_D15"/>
</dbReference>
<feature type="chain" id="PRO_5019593387" description="Outer membrane protein assembly factor BamA" evidence="8">
    <location>
        <begin position="36"/>
        <end position="907"/>
    </location>
</feature>
<evidence type="ECO:0000256" key="2">
    <source>
        <dbReference type="ARBA" id="ARBA00022452"/>
    </source>
</evidence>
<dbReference type="InterPro" id="IPR034746">
    <property type="entry name" value="POTRA"/>
</dbReference>
<evidence type="ECO:0000259" key="10">
    <source>
        <dbReference type="PROSITE" id="PS51779"/>
    </source>
</evidence>
<evidence type="ECO:0000256" key="8">
    <source>
        <dbReference type="HAMAP-Rule" id="MF_01430"/>
    </source>
</evidence>
<dbReference type="HAMAP" id="MF_01430">
    <property type="entry name" value="OM_assembly_BamA"/>
    <property type="match status" value="1"/>
</dbReference>
<dbReference type="InterPro" id="IPR039910">
    <property type="entry name" value="D15-like"/>
</dbReference>
<dbReference type="Proteomes" id="UP000283469">
    <property type="component" value="Unassembled WGS sequence"/>
</dbReference>
<sequence precursor="true">MRVTAMMSSKRQRPVVTALLATTMIAGLSTAPAMAQQAATPARAPAPTLAPPVAPAPVGTISAITVTGTQRLEPDTILSYTKLRVGQPFTQETLDQGLRDLYETELFADVQIRNDNGALTVEVKENPVINRIVLEGNKRLKEDKIRPEIKLAPRQIYTRSKVRADVARIIELYRRQGRFAASVEPKMVQLDQNRVDIVFEITEGPKSKVRQINIIGNEKFKDGALRSQMVTKQSRWFRLFSSGTSYDPDRLAYDQQKLRQYYLTEGYADFRVISAVAELTPDKQDFIITYVVEEGDRYKFGDVKVESDIRDLSGDGLTKRLPMKKGDWYNAKQVEDTVDTLSETAGLFGYAFADVSPDFQRDKDTLTMGINFRIANAPRVYVERVDINGNTLTQDKVVRREFRLAEGDAFNSFLVKRSKDRINSLGFFQEKLDVEQKPGSAPDRIILETNVQEKSTGELSLSAGFSSLERFIVSASITQRNFRGKGQELRTSVNYSAYSKSVEVGFTEPYFMDKNIALGGDIYRRDMNSFRFLGNGTNSRDTTYEQTTTGFQIRAGVPITEFMSLALRYSLNFDDVTLDRATYYSDPDGAGPLAERCDPLLAGRYLCDAIGKRTTSSLGYSLIYDTRDNRIRPTRGHNAVLSQDFAGLGGSVKYVRTRLNAAKFWPLGAGFIFSLSGEGGYIHSLESERLDPDGNPTERVRLVDRFFLGEPQFRGFNIRGVGPRVKRYFLQATTDANNNITGYDRAAGRNNITDDALGGRIYYQARAEVEIPLGSGAREMGLRPSIFVDAGAVAGIKDPVLINGNGSFAGYCDPTPDPVSGAVPPGATRQRATGTARAPVCGSGYNFAGSNFEEEYLGDTLKPRLSVGFGVNWNSPFGPFRIDIAKALLKEPGDDTKLITFNVGTQF</sequence>
<dbReference type="PANTHER" id="PTHR12815:SF23">
    <property type="entry name" value="OUTER MEMBRANE PROTEIN ASSEMBLY FACTOR BAMA"/>
    <property type="match status" value="1"/>
</dbReference>
<comment type="subunit">
    <text evidence="8">Part of the Bam complex.</text>
</comment>
<dbReference type="OrthoDB" id="9803054at2"/>
<dbReference type="GO" id="GO:0009279">
    <property type="term" value="C:cell outer membrane"/>
    <property type="evidence" value="ECO:0007669"/>
    <property type="project" value="UniProtKB-SubCell"/>
</dbReference>
<dbReference type="Pfam" id="PF01103">
    <property type="entry name" value="Omp85"/>
    <property type="match status" value="1"/>
</dbReference>
<dbReference type="InterPro" id="IPR010827">
    <property type="entry name" value="BamA/TamA_POTRA"/>
</dbReference>
<organism evidence="11 12">
    <name type="scientific">Sphingobium terrigena</name>
    <dbReference type="NCBI Taxonomy" id="2304063"/>
    <lineage>
        <taxon>Bacteria</taxon>
        <taxon>Pseudomonadati</taxon>
        <taxon>Pseudomonadota</taxon>
        <taxon>Alphaproteobacteria</taxon>
        <taxon>Sphingomonadales</taxon>
        <taxon>Sphingomonadaceae</taxon>
        <taxon>Sphingobium</taxon>
    </lineage>
</organism>
<dbReference type="EMBL" id="QVRA01000006">
    <property type="protein sequence ID" value="RJG55543.1"/>
    <property type="molecule type" value="Genomic_DNA"/>
</dbReference>
<dbReference type="InterPro" id="IPR023707">
    <property type="entry name" value="OM_assembly_BamA"/>
</dbReference>
<proteinExistence type="inferred from homology"/>
<dbReference type="AlphaFoldDB" id="A0A418YU37"/>
<evidence type="ECO:0000256" key="5">
    <source>
        <dbReference type="ARBA" id="ARBA00022737"/>
    </source>
</evidence>
<accession>A0A418YU37</accession>
<name>A0A418YU37_9SPHN</name>
<gene>
    <name evidence="8 11" type="primary">bamA</name>
    <name evidence="11" type="ORF">D0Z70_09095</name>
</gene>
<reference evidence="11 12" key="1">
    <citation type="submission" date="2018-08" db="EMBL/GenBank/DDBJ databases">
        <title>Sphingobium sp. EO9.</title>
        <authorList>
            <person name="Park Y."/>
            <person name="Kim K.H."/>
            <person name="Jeon C.O."/>
        </authorList>
    </citation>
    <scope>NUCLEOTIDE SEQUENCE [LARGE SCALE GENOMIC DNA]</scope>
    <source>
        <strain evidence="11 12">EO9</strain>
    </source>
</reference>
<keyword evidence="3 8" id="KW-0812">Transmembrane</keyword>
<keyword evidence="2 8" id="KW-1134">Transmembrane beta strand</keyword>
<dbReference type="Gene3D" id="2.40.160.50">
    <property type="entry name" value="membrane protein fhac: a member of the omp85/tpsb transporter family"/>
    <property type="match status" value="1"/>
</dbReference>
<feature type="domain" description="POTRA" evidence="10">
    <location>
        <begin position="127"/>
        <end position="204"/>
    </location>
</feature>
<comment type="similarity">
    <text evidence="8">Belongs to the BamA family.</text>
</comment>
<keyword evidence="4 8" id="KW-0732">Signal</keyword>
<keyword evidence="6 8" id="KW-0472">Membrane</keyword>
<keyword evidence="5 8" id="KW-0677">Repeat</keyword>
<protein>
    <recommendedName>
        <fullName evidence="8 9">Outer membrane protein assembly factor BamA</fullName>
    </recommendedName>
</protein>
<evidence type="ECO:0000256" key="1">
    <source>
        <dbReference type="ARBA" id="ARBA00004370"/>
    </source>
</evidence>
<feature type="domain" description="POTRA" evidence="10">
    <location>
        <begin position="59"/>
        <end position="126"/>
    </location>
</feature>
<comment type="function">
    <text evidence="8">Part of the outer membrane protein assembly complex, which is involved in assembly and insertion of beta-barrel proteins into the outer membrane.</text>
</comment>
<feature type="domain" description="POTRA" evidence="10">
    <location>
        <begin position="380"/>
        <end position="454"/>
    </location>
</feature>
<evidence type="ECO:0000256" key="7">
    <source>
        <dbReference type="ARBA" id="ARBA00023237"/>
    </source>
</evidence>
<dbReference type="Gene3D" id="3.10.20.310">
    <property type="entry name" value="membrane protein fhac"/>
    <property type="match status" value="5"/>
</dbReference>
<evidence type="ECO:0000256" key="3">
    <source>
        <dbReference type="ARBA" id="ARBA00022692"/>
    </source>
</evidence>
<comment type="caution">
    <text evidence="11">The sequence shown here is derived from an EMBL/GenBank/DDBJ whole genome shotgun (WGS) entry which is preliminary data.</text>
</comment>
<evidence type="ECO:0000256" key="4">
    <source>
        <dbReference type="ARBA" id="ARBA00022729"/>
    </source>
</evidence>
<evidence type="ECO:0000256" key="6">
    <source>
        <dbReference type="ARBA" id="ARBA00023136"/>
    </source>
</evidence>
<dbReference type="PIRSF" id="PIRSF006076">
    <property type="entry name" value="OM_assembly_OMP85"/>
    <property type="match status" value="1"/>
</dbReference>